<evidence type="ECO:0000259" key="3">
    <source>
        <dbReference type="Pfam" id="PF03104"/>
    </source>
</evidence>
<feature type="domain" description="DNA polymerase delta/zeta catalytic subunit N-terminal" evidence="4">
    <location>
        <begin position="17"/>
        <end position="94"/>
    </location>
</feature>
<comment type="catalytic activity">
    <reaction evidence="2">
        <text>DNA(n) + a 2'-deoxyribonucleoside 5'-triphosphate = DNA(n+1) + diphosphate</text>
        <dbReference type="Rhea" id="RHEA:22508"/>
        <dbReference type="Rhea" id="RHEA-COMP:17339"/>
        <dbReference type="Rhea" id="RHEA-COMP:17340"/>
        <dbReference type="ChEBI" id="CHEBI:33019"/>
        <dbReference type="ChEBI" id="CHEBI:61560"/>
        <dbReference type="ChEBI" id="CHEBI:173112"/>
        <dbReference type="EC" id="2.7.7.7"/>
    </reaction>
</comment>
<evidence type="ECO:0000256" key="1">
    <source>
        <dbReference type="ARBA" id="ARBA00024411"/>
    </source>
</evidence>
<dbReference type="Pfam" id="PF03104">
    <property type="entry name" value="DNA_pol_B_exo1"/>
    <property type="match status" value="1"/>
</dbReference>
<dbReference type="Proteomes" id="UP000604046">
    <property type="component" value="Unassembled WGS sequence"/>
</dbReference>
<dbReference type="PANTHER" id="PTHR10322">
    <property type="entry name" value="DNA POLYMERASE CATALYTIC SUBUNIT"/>
    <property type="match status" value="1"/>
</dbReference>
<dbReference type="Pfam" id="PF24055">
    <property type="entry name" value="POL3_N"/>
    <property type="match status" value="1"/>
</dbReference>
<dbReference type="GO" id="GO:0003676">
    <property type="term" value="F:nucleic acid binding"/>
    <property type="evidence" value="ECO:0007669"/>
    <property type="project" value="InterPro"/>
</dbReference>
<dbReference type="GO" id="GO:0006287">
    <property type="term" value="P:base-excision repair, gap-filling"/>
    <property type="evidence" value="ECO:0007669"/>
    <property type="project" value="TreeGrafter"/>
</dbReference>
<dbReference type="GO" id="GO:0006297">
    <property type="term" value="P:nucleotide-excision repair, DNA gap filling"/>
    <property type="evidence" value="ECO:0007669"/>
    <property type="project" value="TreeGrafter"/>
</dbReference>
<dbReference type="InterPro" id="IPR056435">
    <property type="entry name" value="DPOD/Z_N"/>
</dbReference>
<feature type="domain" description="DNA-directed DNA polymerase family B exonuclease" evidence="3">
    <location>
        <begin position="116"/>
        <end position="257"/>
    </location>
</feature>
<dbReference type="GO" id="GO:0003887">
    <property type="term" value="F:DNA-directed DNA polymerase activity"/>
    <property type="evidence" value="ECO:0007669"/>
    <property type="project" value="UniProtKB-EC"/>
</dbReference>
<evidence type="ECO:0000256" key="2">
    <source>
        <dbReference type="ARBA" id="ARBA00049244"/>
    </source>
</evidence>
<dbReference type="AlphaFoldDB" id="A0A812RE31"/>
<dbReference type="GO" id="GO:0043625">
    <property type="term" value="C:delta DNA polymerase complex"/>
    <property type="evidence" value="ECO:0007669"/>
    <property type="project" value="TreeGrafter"/>
</dbReference>
<protein>
    <recommendedName>
        <fullName evidence="1">DNA polymerase delta catalytic subunit</fullName>
    </recommendedName>
</protein>
<proteinExistence type="predicted"/>
<reference evidence="5" key="1">
    <citation type="submission" date="2021-02" db="EMBL/GenBank/DDBJ databases">
        <authorList>
            <person name="Dougan E. K."/>
            <person name="Rhodes N."/>
            <person name="Thang M."/>
            <person name="Chan C."/>
        </authorList>
    </citation>
    <scope>NUCLEOTIDE SEQUENCE</scope>
</reference>
<dbReference type="InterPro" id="IPR036397">
    <property type="entry name" value="RNaseH_sf"/>
</dbReference>
<dbReference type="SUPFAM" id="SSF53098">
    <property type="entry name" value="Ribonuclease H-like"/>
    <property type="match status" value="1"/>
</dbReference>
<dbReference type="InterPro" id="IPR050240">
    <property type="entry name" value="DNA_pol_type-B"/>
</dbReference>
<sequence length="257" mass="28893">MYGVTELGHSVLAHIHGFEPYFFVECPKELQNPEGVASFQSALEALLASSNCWDKPNPYVRKVEMVQRSTLMRWQGSCDHSCFLRVTVAVPSLVATSRRMIEGGFRLDKGYFAPSTSYETNIPFALRFMIDRELAGGGWVCAAEGFRRQGPDCVSTCQIEIDMHYSNLMPQEKLKIAPLRVLSFDIECYNPEGKGFPKAESSPVIQIAVYLKVHGCERALVHAVWTLNTCNDIAGALVYAFDSEEEMLLSFRQFLQD</sequence>
<comment type="caution">
    <text evidence="5">The sequence shown here is derived from an EMBL/GenBank/DDBJ whole genome shotgun (WGS) entry which is preliminary data.</text>
</comment>
<evidence type="ECO:0000313" key="5">
    <source>
        <dbReference type="EMBL" id="CAE7436736.1"/>
    </source>
</evidence>
<evidence type="ECO:0000259" key="4">
    <source>
        <dbReference type="Pfam" id="PF24055"/>
    </source>
</evidence>
<dbReference type="Gene3D" id="3.30.420.10">
    <property type="entry name" value="Ribonuclease H-like superfamily/Ribonuclease H"/>
    <property type="match status" value="1"/>
</dbReference>
<dbReference type="InterPro" id="IPR012337">
    <property type="entry name" value="RNaseH-like_sf"/>
</dbReference>
<accession>A0A812RE31</accession>
<dbReference type="OrthoDB" id="6537894at2759"/>
<dbReference type="PANTHER" id="PTHR10322:SF23">
    <property type="entry name" value="DNA POLYMERASE DELTA CATALYTIC SUBUNIT"/>
    <property type="match status" value="1"/>
</dbReference>
<dbReference type="InterPro" id="IPR006133">
    <property type="entry name" value="DNA-dir_DNA_pol_B_exonuc"/>
</dbReference>
<dbReference type="GO" id="GO:0008296">
    <property type="term" value="F:3'-5'-DNA exonuclease activity"/>
    <property type="evidence" value="ECO:0007669"/>
    <property type="project" value="TreeGrafter"/>
</dbReference>
<gene>
    <name evidence="5" type="primary">POLD1</name>
    <name evidence="5" type="ORF">SNAT2548_LOCUS23732</name>
</gene>
<dbReference type="GO" id="GO:0045004">
    <property type="term" value="P:DNA replication proofreading"/>
    <property type="evidence" value="ECO:0007669"/>
    <property type="project" value="TreeGrafter"/>
</dbReference>
<keyword evidence="6" id="KW-1185">Reference proteome</keyword>
<name>A0A812RE31_9DINO</name>
<evidence type="ECO:0000313" key="6">
    <source>
        <dbReference type="Proteomes" id="UP000604046"/>
    </source>
</evidence>
<organism evidence="5 6">
    <name type="scientific">Symbiodinium natans</name>
    <dbReference type="NCBI Taxonomy" id="878477"/>
    <lineage>
        <taxon>Eukaryota</taxon>
        <taxon>Sar</taxon>
        <taxon>Alveolata</taxon>
        <taxon>Dinophyceae</taxon>
        <taxon>Suessiales</taxon>
        <taxon>Symbiodiniaceae</taxon>
        <taxon>Symbiodinium</taxon>
    </lineage>
</organism>
<dbReference type="EMBL" id="CAJNDS010002332">
    <property type="protein sequence ID" value="CAE7436736.1"/>
    <property type="molecule type" value="Genomic_DNA"/>
</dbReference>
<dbReference type="Gene3D" id="3.30.342.10">
    <property type="entry name" value="DNA Polymerase, chain B, domain 1"/>
    <property type="match status" value="1"/>
</dbReference>